<evidence type="ECO:0000256" key="1">
    <source>
        <dbReference type="SAM" id="MobiDB-lite"/>
    </source>
</evidence>
<proteinExistence type="predicted"/>
<protein>
    <submittedName>
        <fullName evidence="2">Uncharacterized protein</fullName>
    </submittedName>
</protein>
<name>A0A0F9TEU5_9ZZZZ</name>
<gene>
    <name evidence="2" type="ORF">LCGC14_0337570</name>
</gene>
<feature type="compositionally biased region" description="Basic and acidic residues" evidence="1">
    <location>
        <begin position="7"/>
        <end position="20"/>
    </location>
</feature>
<comment type="caution">
    <text evidence="2">The sequence shown here is derived from an EMBL/GenBank/DDBJ whole genome shotgun (WGS) entry which is preliminary data.</text>
</comment>
<evidence type="ECO:0000313" key="2">
    <source>
        <dbReference type="EMBL" id="KKN79735.1"/>
    </source>
</evidence>
<accession>A0A0F9TEU5</accession>
<feature type="region of interest" description="Disordered" evidence="1">
    <location>
        <begin position="1"/>
        <end position="20"/>
    </location>
</feature>
<dbReference type="AlphaFoldDB" id="A0A0F9TEU5"/>
<dbReference type="EMBL" id="LAZR01000243">
    <property type="protein sequence ID" value="KKN79735.1"/>
    <property type="molecule type" value="Genomic_DNA"/>
</dbReference>
<reference evidence="2" key="1">
    <citation type="journal article" date="2015" name="Nature">
        <title>Complex archaea that bridge the gap between prokaryotes and eukaryotes.</title>
        <authorList>
            <person name="Spang A."/>
            <person name="Saw J.H."/>
            <person name="Jorgensen S.L."/>
            <person name="Zaremba-Niedzwiedzka K."/>
            <person name="Martijn J."/>
            <person name="Lind A.E."/>
            <person name="van Eijk R."/>
            <person name="Schleper C."/>
            <person name="Guy L."/>
            <person name="Ettema T.J."/>
        </authorList>
    </citation>
    <scope>NUCLEOTIDE SEQUENCE</scope>
</reference>
<sequence>MKTPNLHQRDHEDSTDPLSEEARLEFLMDAGPDMECVSIEAGKELFQLTDFQEPITIDDLTLNEE</sequence>
<organism evidence="2">
    <name type="scientific">marine sediment metagenome</name>
    <dbReference type="NCBI Taxonomy" id="412755"/>
    <lineage>
        <taxon>unclassified sequences</taxon>
        <taxon>metagenomes</taxon>
        <taxon>ecological metagenomes</taxon>
    </lineage>
</organism>